<evidence type="ECO:0000313" key="1">
    <source>
        <dbReference type="EMBL" id="QDU20594.1"/>
    </source>
</evidence>
<dbReference type="InterPro" id="IPR014338">
    <property type="entry name" value="CHP02996_rpt-companion-dom"/>
</dbReference>
<proteinExistence type="predicted"/>
<dbReference type="Proteomes" id="UP000319576">
    <property type="component" value="Chromosome"/>
</dbReference>
<dbReference type="InterPro" id="IPR001611">
    <property type="entry name" value="Leu-rich_rpt"/>
</dbReference>
<accession>A0A517XSY7</accession>
<dbReference type="InterPro" id="IPR032675">
    <property type="entry name" value="LRR_dom_sf"/>
</dbReference>
<dbReference type="SMART" id="SM00368">
    <property type="entry name" value="LRR_RI"/>
    <property type="match status" value="2"/>
</dbReference>
<evidence type="ECO:0008006" key="3">
    <source>
        <dbReference type="Google" id="ProtNLM"/>
    </source>
</evidence>
<sequence length="280" mass="31019">MTDETALLAAVVAAPDDETPRLVLADWWDDYNRPDRADFVRIECQLARLLAAHPHPYQLVARARSMLCISDREFRFEGNLDPALEEQDQELVRLRGWDWDGGVSSLVEYVGFRRGFVEEVGMSGRAFLRSANEMFARAPVRHVSFSRTPTALLPELTACPYLGRLRSASFAHKAIGPAGAAYLARCPHLCNLEELDLTHCRIGDGGLAAIAGSPRLTRLTALDLWNNDLSDAGADTLMSSPVLSRLAYVRLGVNRFSRESEGALRESFGSRADFRMPGDP</sequence>
<reference evidence="1 2" key="1">
    <citation type="submission" date="2019-02" db="EMBL/GenBank/DDBJ databases">
        <title>Deep-cultivation of Planctomycetes and their phenomic and genomic characterization uncovers novel biology.</title>
        <authorList>
            <person name="Wiegand S."/>
            <person name="Jogler M."/>
            <person name="Boedeker C."/>
            <person name="Pinto D."/>
            <person name="Vollmers J."/>
            <person name="Rivas-Marin E."/>
            <person name="Kohn T."/>
            <person name="Peeters S.H."/>
            <person name="Heuer A."/>
            <person name="Rast P."/>
            <person name="Oberbeckmann S."/>
            <person name="Bunk B."/>
            <person name="Jeske O."/>
            <person name="Meyerdierks A."/>
            <person name="Storesund J.E."/>
            <person name="Kallscheuer N."/>
            <person name="Luecker S."/>
            <person name="Lage O.M."/>
            <person name="Pohl T."/>
            <person name="Merkel B.J."/>
            <person name="Hornburger P."/>
            <person name="Mueller R.-W."/>
            <person name="Bruemmer F."/>
            <person name="Labrenz M."/>
            <person name="Spormann A.M."/>
            <person name="Op den Camp H."/>
            <person name="Overmann J."/>
            <person name="Amann R."/>
            <person name="Jetten M.S.M."/>
            <person name="Mascher T."/>
            <person name="Medema M.H."/>
            <person name="Devos D.P."/>
            <person name="Kaster A.-K."/>
            <person name="Ovreas L."/>
            <person name="Rohde M."/>
            <person name="Galperin M.Y."/>
            <person name="Jogler C."/>
        </authorList>
    </citation>
    <scope>NUCLEOTIDE SEQUENCE [LARGE SCALE GENOMIC DNA]</scope>
    <source>
        <strain evidence="1 2">ETA_A1</strain>
    </source>
</reference>
<dbReference type="EMBL" id="CP036273">
    <property type="protein sequence ID" value="QDU20594.1"/>
    <property type="molecule type" value="Genomic_DNA"/>
</dbReference>
<dbReference type="Pfam" id="PF13516">
    <property type="entry name" value="LRR_6"/>
    <property type="match status" value="2"/>
</dbReference>
<dbReference type="Gene3D" id="3.80.10.10">
    <property type="entry name" value="Ribonuclease Inhibitor"/>
    <property type="match status" value="1"/>
</dbReference>
<keyword evidence="2" id="KW-1185">Reference proteome</keyword>
<dbReference type="AlphaFoldDB" id="A0A517XSY7"/>
<dbReference type="KEGG" id="uli:ETAA1_25490"/>
<evidence type="ECO:0000313" key="2">
    <source>
        <dbReference type="Proteomes" id="UP000319576"/>
    </source>
</evidence>
<gene>
    <name evidence="1" type="ORF">ETAA1_25490</name>
</gene>
<dbReference type="SUPFAM" id="SSF52047">
    <property type="entry name" value="RNI-like"/>
    <property type="match status" value="1"/>
</dbReference>
<protein>
    <recommendedName>
        <fullName evidence="3">TIGR02996 domain-containing protein</fullName>
    </recommendedName>
</protein>
<name>A0A517XSY7_9BACT</name>
<dbReference type="NCBIfam" id="TIGR02996">
    <property type="entry name" value="rpt_mate_G_obs"/>
    <property type="match status" value="1"/>
</dbReference>
<dbReference type="RefSeq" id="WP_202920847.1">
    <property type="nucleotide sequence ID" value="NZ_CP036273.1"/>
</dbReference>
<organism evidence="1 2">
    <name type="scientific">Urbifossiella limnaea</name>
    <dbReference type="NCBI Taxonomy" id="2528023"/>
    <lineage>
        <taxon>Bacteria</taxon>
        <taxon>Pseudomonadati</taxon>
        <taxon>Planctomycetota</taxon>
        <taxon>Planctomycetia</taxon>
        <taxon>Gemmatales</taxon>
        <taxon>Gemmataceae</taxon>
        <taxon>Urbifossiella</taxon>
    </lineage>
</organism>